<dbReference type="HOGENOM" id="CLU_1014114_0_0_2"/>
<keyword evidence="1" id="KW-1133">Transmembrane helix</keyword>
<sequence length="274" mass="31077">MRNTRLKLKAIHAGLREFTLRYLLFSIASSIALISILIAHYAVAYNQQYNGGLVKVSVDYGVITLNGVKVSFYIINTAYASIYGFHVKDNECITFIELTGNLRAQAAQLLNCTLIRDYPYGYPIIIKFTNSSNTSNGILIIPQNPSAYFTARLFSELTNYTWLIYVVFSVIITLSSFYISLNYLNYLTDAFKRLRLMIGDEAVAAIAYTPLLTAVLYVIIVIAEYVLIKHVLSMEKFISINLSSPITVLMEPLIIILLPMLMILVISWRRSSWY</sequence>
<feature type="transmembrane region" description="Helical" evidence="1">
    <location>
        <begin position="162"/>
        <end position="184"/>
    </location>
</feature>
<dbReference type="RefSeq" id="WP_012186684.1">
    <property type="nucleotide sequence ID" value="NC_009954.1"/>
</dbReference>
<feature type="transmembrane region" description="Helical" evidence="1">
    <location>
        <begin position="205"/>
        <end position="228"/>
    </location>
</feature>
<accession>A8M9Z4</accession>
<dbReference type="Proteomes" id="UP000001137">
    <property type="component" value="Chromosome"/>
</dbReference>
<feature type="transmembrane region" description="Helical" evidence="1">
    <location>
        <begin position="248"/>
        <end position="268"/>
    </location>
</feature>
<keyword evidence="3" id="KW-1185">Reference proteome</keyword>
<dbReference type="OrthoDB" id="385016at2157"/>
<dbReference type="STRING" id="397948.Cmaq_1642"/>
<name>A8M9Z4_CALMQ</name>
<gene>
    <name evidence="2" type="ordered locus">Cmaq_1642</name>
</gene>
<evidence type="ECO:0000313" key="2">
    <source>
        <dbReference type="EMBL" id="ABW02465.1"/>
    </source>
</evidence>
<protein>
    <submittedName>
        <fullName evidence="2">Uncharacterized protein</fullName>
    </submittedName>
</protein>
<organism evidence="2 3">
    <name type="scientific">Caldivirga maquilingensis (strain ATCC 700844 / DSM 13496 / JCM 10307 / IC-167)</name>
    <dbReference type="NCBI Taxonomy" id="397948"/>
    <lineage>
        <taxon>Archaea</taxon>
        <taxon>Thermoproteota</taxon>
        <taxon>Thermoprotei</taxon>
        <taxon>Thermoproteales</taxon>
        <taxon>Thermoproteaceae</taxon>
        <taxon>Caldivirga</taxon>
    </lineage>
</organism>
<keyword evidence="1" id="KW-0812">Transmembrane</keyword>
<reference evidence="2 3" key="1">
    <citation type="submission" date="2007-10" db="EMBL/GenBank/DDBJ databases">
        <title>Complete sequence of Caldivirga maquilingensis IC-167.</title>
        <authorList>
            <consortium name="US DOE Joint Genome Institute"/>
            <person name="Copeland A."/>
            <person name="Lucas S."/>
            <person name="Lapidus A."/>
            <person name="Barry K."/>
            <person name="Glavina del Rio T."/>
            <person name="Dalin E."/>
            <person name="Tice H."/>
            <person name="Pitluck S."/>
            <person name="Saunders E."/>
            <person name="Brettin T."/>
            <person name="Bruce D."/>
            <person name="Detter J.C."/>
            <person name="Han C."/>
            <person name="Schmutz J."/>
            <person name="Larimer F."/>
            <person name="Land M."/>
            <person name="Hauser L."/>
            <person name="Kyrpides N."/>
            <person name="Ivanova N."/>
            <person name="Biddle J.F."/>
            <person name="Zhang Z."/>
            <person name="Fitz-Gibbon S.T."/>
            <person name="Lowe T.M."/>
            <person name="Saltikov C."/>
            <person name="House C.H."/>
            <person name="Richardson P."/>
        </authorList>
    </citation>
    <scope>NUCLEOTIDE SEQUENCE [LARGE SCALE GENOMIC DNA]</scope>
    <source>
        <strain evidence="3">ATCC 700844 / DSM 13496 / JCM 10307 / IC-167</strain>
    </source>
</reference>
<dbReference type="KEGG" id="cma:Cmaq_1642"/>
<keyword evidence="1" id="KW-0472">Membrane</keyword>
<evidence type="ECO:0000256" key="1">
    <source>
        <dbReference type="SAM" id="Phobius"/>
    </source>
</evidence>
<feature type="transmembrane region" description="Helical" evidence="1">
    <location>
        <begin position="20"/>
        <end position="43"/>
    </location>
</feature>
<dbReference type="AlphaFoldDB" id="A8M9Z4"/>
<dbReference type="EMBL" id="CP000852">
    <property type="protein sequence ID" value="ABW02465.1"/>
    <property type="molecule type" value="Genomic_DNA"/>
</dbReference>
<dbReference type="GeneID" id="5709343"/>
<proteinExistence type="predicted"/>
<evidence type="ECO:0000313" key="3">
    <source>
        <dbReference type="Proteomes" id="UP000001137"/>
    </source>
</evidence>